<dbReference type="RefSeq" id="WP_345365900.1">
    <property type="nucleotide sequence ID" value="NZ_BAABHJ010000040.1"/>
</dbReference>
<dbReference type="Gene3D" id="1.10.260.40">
    <property type="entry name" value="lambda repressor-like DNA-binding domains"/>
    <property type="match status" value="1"/>
</dbReference>
<dbReference type="InterPro" id="IPR001387">
    <property type="entry name" value="Cro/C1-type_HTH"/>
</dbReference>
<dbReference type="Pfam" id="PF19054">
    <property type="entry name" value="DUF5753"/>
    <property type="match status" value="1"/>
</dbReference>
<dbReference type="SUPFAM" id="SSF47413">
    <property type="entry name" value="lambda repressor-like DNA-binding domains"/>
    <property type="match status" value="1"/>
</dbReference>
<dbReference type="Proteomes" id="UP001500212">
    <property type="component" value="Unassembled WGS sequence"/>
</dbReference>
<dbReference type="CDD" id="cd00093">
    <property type="entry name" value="HTH_XRE"/>
    <property type="match status" value="1"/>
</dbReference>
<dbReference type="InterPro" id="IPR010982">
    <property type="entry name" value="Lambda_DNA-bd_dom_sf"/>
</dbReference>
<accession>A0ABP8TXI9</accession>
<dbReference type="EMBL" id="BAABHJ010000040">
    <property type="protein sequence ID" value="GAA4617665.1"/>
    <property type="molecule type" value="Genomic_DNA"/>
</dbReference>
<dbReference type="SMART" id="SM00530">
    <property type="entry name" value="HTH_XRE"/>
    <property type="match status" value="1"/>
</dbReference>
<evidence type="ECO:0000259" key="1">
    <source>
        <dbReference type="PROSITE" id="PS50943"/>
    </source>
</evidence>
<evidence type="ECO:0000313" key="3">
    <source>
        <dbReference type="Proteomes" id="UP001500212"/>
    </source>
</evidence>
<name>A0ABP8TXI9_9ACTN</name>
<evidence type="ECO:0000313" key="2">
    <source>
        <dbReference type="EMBL" id="GAA4617665.1"/>
    </source>
</evidence>
<dbReference type="InterPro" id="IPR043917">
    <property type="entry name" value="DUF5753"/>
</dbReference>
<feature type="domain" description="HTH cro/C1-type" evidence="1">
    <location>
        <begin position="18"/>
        <end position="74"/>
    </location>
</feature>
<keyword evidence="3" id="KW-1185">Reference proteome</keyword>
<dbReference type="PROSITE" id="PS50943">
    <property type="entry name" value="HTH_CROC1"/>
    <property type="match status" value="1"/>
</dbReference>
<sequence length="284" mass="31619">MPEPHSPTVRGRKLASELRRLRDHAGLTTEEAAARLGDDWSRYKVSRIEQAKTKPTINGVTALLDLYGVDSATRAALIELARNAWRRGWWEDYKDLFKKPSYVALEDDAARIDEWSPQLVPGLLQTDEYAREVIRTWEHGDEASVQRRVMARITRKALLGRAEPPAPDLTVVMDEAVLRRPIGGTKVMRSQLHALLDVGERPNVTVRVIPFHVGTHAGLDGPFIVLGFPDCIASDVAYVETKAGATYVESVDSVQRFKLDFEKLKAAALSIEDSVDLIAAIAKE</sequence>
<proteinExistence type="predicted"/>
<comment type="caution">
    <text evidence="2">The sequence shown here is derived from an EMBL/GenBank/DDBJ whole genome shotgun (WGS) entry which is preliminary data.</text>
</comment>
<organism evidence="2 3">
    <name type="scientific">Actinoallomurus liliacearum</name>
    <dbReference type="NCBI Taxonomy" id="1080073"/>
    <lineage>
        <taxon>Bacteria</taxon>
        <taxon>Bacillati</taxon>
        <taxon>Actinomycetota</taxon>
        <taxon>Actinomycetes</taxon>
        <taxon>Streptosporangiales</taxon>
        <taxon>Thermomonosporaceae</taxon>
        <taxon>Actinoallomurus</taxon>
    </lineage>
</organism>
<dbReference type="Pfam" id="PF13560">
    <property type="entry name" value="HTH_31"/>
    <property type="match status" value="1"/>
</dbReference>
<gene>
    <name evidence="2" type="ORF">GCM10023195_78970</name>
</gene>
<reference evidence="3" key="1">
    <citation type="journal article" date="2019" name="Int. J. Syst. Evol. Microbiol.">
        <title>The Global Catalogue of Microorganisms (GCM) 10K type strain sequencing project: providing services to taxonomists for standard genome sequencing and annotation.</title>
        <authorList>
            <consortium name="The Broad Institute Genomics Platform"/>
            <consortium name="The Broad Institute Genome Sequencing Center for Infectious Disease"/>
            <person name="Wu L."/>
            <person name="Ma J."/>
        </authorList>
    </citation>
    <scope>NUCLEOTIDE SEQUENCE [LARGE SCALE GENOMIC DNA]</scope>
    <source>
        <strain evidence="3">JCM 17938</strain>
    </source>
</reference>
<protein>
    <submittedName>
        <fullName evidence="2">Helix-turn-helix transcriptional regulator</fullName>
    </submittedName>
</protein>